<reference evidence="9 11" key="2">
    <citation type="submission" date="2019-03" db="EMBL/GenBank/DDBJ databases">
        <title>Genomic Encyclopedia of Type Strains, Phase IV (KMG-IV): sequencing the most valuable type-strain genomes for metagenomic binning, comparative biology and taxonomic classification.</title>
        <authorList>
            <person name="Goeker M."/>
        </authorList>
    </citation>
    <scope>NUCLEOTIDE SEQUENCE [LARGE SCALE GENOMIC DNA]</scope>
    <source>
        <strain evidence="9 11">DSM 101483</strain>
    </source>
</reference>
<keyword evidence="4" id="KW-0479">Metal-binding</keyword>
<dbReference type="PANTHER" id="PTHR11135:SF0">
    <property type="entry name" value="ELONGATOR COMPLEX PROTEIN 3"/>
    <property type="match status" value="1"/>
</dbReference>
<dbReference type="Proteomes" id="UP000295506">
    <property type="component" value="Unassembled WGS sequence"/>
</dbReference>
<protein>
    <submittedName>
        <fullName evidence="9">Radical SAM family protein</fullName>
    </submittedName>
    <submittedName>
        <fullName evidence="8">Radical SAM protein</fullName>
    </submittedName>
</protein>
<comment type="cofactor">
    <cofactor evidence="1">
        <name>[4Fe-4S] cluster</name>
        <dbReference type="ChEBI" id="CHEBI:49883"/>
    </cofactor>
</comment>
<dbReference type="PANTHER" id="PTHR11135">
    <property type="entry name" value="HISTONE ACETYLTRANSFERASE-RELATED"/>
    <property type="match status" value="1"/>
</dbReference>
<evidence type="ECO:0000256" key="5">
    <source>
        <dbReference type="ARBA" id="ARBA00023004"/>
    </source>
</evidence>
<dbReference type="InterPro" id="IPR039661">
    <property type="entry name" value="ELP3"/>
</dbReference>
<keyword evidence="10" id="KW-1185">Reference proteome</keyword>
<proteinExistence type="predicted"/>
<dbReference type="GO" id="GO:0003824">
    <property type="term" value="F:catalytic activity"/>
    <property type="evidence" value="ECO:0007669"/>
    <property type="project" value="InterPro"/>
</dbReference>
<keyword evidence="6" id="KW-0411">Iron-sulfur</keyword>
<dbReference type="InterPro" id="IPR032432">
    <property type="entry name" value="Radical_SAM_C"/>
</dbReference>
<dbReference type="InterPro" id="IPR058240">
    <property type="entry name" value="rSAM_sf"/>
</dbReference>
<evidence type="ECO:0000313" key="9">
    <source>
        <dbReference type="EMBL" id="TDT86952.1"/>
    </source>
</evidence>
<gene>
    <name evidence="8" type="ORF">AWY79_02580</name>
    <name evidence="9" type="ORF">EDC59_11033</name>
</gene>
<evidence type="ECO:0000313" key="10">
    <source>
        <dbReference type="Proteomes" id="UP000055611"/>
    </source>
</evidence>
<dbReference type="CDD" id="cd01335">
    <property type="entry name" value="Radical_SAM"/>
    <property type="match status" value="1"/>
</dbReference>
<dbReference type="InterPro" id="IPR006638">
    <property type="entry name" value="Elp3/MiaA/NifB-like_rSAM"/>
</dbReference>
<evidence type="ECO:0000256" key="4">
    <source>
        <dbReference type="ARBA" id="ARBA00022723"/>
    </source>
</evidence>
<dbReference type="PROSITE" id="PS51918">
    <property type="entry name" value="RADICAL_SAM"/>
    <property type="match status" value="1"/>
</dbReference>
<keyword evidence="3" id="KW-0949">S-adenosyl-L-methionine</keyword>
<evidence type="ECO:0000256" key="2">
    <source>
        <dbReference type="ARBA" id="ARBA00022485"/>
    </source>
</evidence>
<reference evidence="8 10" key="1">
    <citation type="journal article" date="2016" name="Front. Microbiol.">
        <title>Genome Sequence of the Piezophilic, Mesophilic Sulfate-Reducing Bacterium Desulfovibrio indicus J2T.</title>
        <authorList>
            <person name="Cao J."/>
            <person name="Maignien L."/>
            <person name="Shao Z."/>
            <person name="Alain K."/>
            <person name="Jebbar M."/>
        </authorList>
    </citation>
    <scope>NUCLEOTIDE SEQUENCE [LARGE SCALE GENOMIC DNA]</scope>
    <source>
        <strain evidence="8 10">J2</strain>
    </source>
</reference>
<dbReference type="SFLD" id="SFLDS00029">
    <property type="entry name" value="Radical_SAM"/>
    <property type="match status" value="1"/>
</dbReference>
<dbReference type="GO" id="GO:0005737">
    <property type="term" value="C:cytoplasm"/>
    <property type="evidence" value="ECO:0007669"/>
    <property type="project" value="TreeGrafter"/>
</dbReference>
<accession>A0A126QKB8</accession>
<dbReference type="Proteomes" id="UP000055611">
    <property type="component" value="Chromosome"/>
</dbReference>
<evidence type="ECO:0000259" key="7">
    <source>
        <dbReference type="PROSITE" id="PS51918"/>
    </source>
</evidence>
<dbReference type="AlphaFoldDB" id="A0A126QKB8"/>
<dbReference type="SFLD" id="SFLDG01086">
    <property type="entry name" value="elongater_protein-like"/>
    <property type="match status" value="1"/>
</dbReference>
<evidence type="ECO:0000256" key="6">
    <source>
        <dbReference type="ARBA" id="ARBA00023014"/>
    </source>
</evidence>
<dbReference type="SFLD" id="SFLDG01082">
    <property type="entry name" value="B12-binding_domain_containing"/>
    <property type="match status" value="1"/>
</dbReference>
<name>A0A126QKB8_9BACT</name>
<dbReference type="SMART" id="SM00729">
    <property type="entry name" value="Elp3"/>
    <property type="match status" value="1"/>
</dbReference>
<dbReference type="OrthoDB" id="9815044at2"/>
<dbReference type="EMBL" id="SOBK01000010">
    <property type="protein sequence ID" value="TDT86952.1"/>
    <property type="molecule type" value="Genomic_DNA"/>
</dbReference>
<dbReference type="Pfam" id="PF04055">
    <property type="entry name" value="Radical_SAM"/>
    <property type="match status" value="1"/>
</dbReference>
<dbReference type="InterPro" id="IPR023404">
    <property type="entry name" value="rSAM_horseshoe"/>
</dbReference>
<dbReference type="KEGG" id="dej:AWY79_02580"/>
<dbReference type="RefSeq" id="WP_066799841.1">
    <property type="nucleotide sequence ID" value="NZ_CP014206.1"/>
</dbReference>
<dbReference type="Pfam" id="PF16199">
    <property type="entry name" value="Radical_SAM_C"/>
    <property type="match status" value="1"/>
</dbReference>
<dbReference type="InterPro" id="IPR007197">
    <property type="entry name" value="rSAM"/>
</dbReference>
<evidence type="ECO:0000313" key="11">
    <source>
        <dbReference type="Proteomes" id="UP000295506"/>
    </source>
</evidence>
<dbReference type="Gene3D" id="3.80.30.20">
    <property type="entry name" value="tm_1862 like domain"/>
    <property type="match status" value="1"/>
</dbReference>
<dbReference type="EMBL" id="CP014206">
    <property type="protein sequence ID" value="AMK10078.1"/>
    <property type="molecule type" value="Genomic_DNA"/>
</dbReference>
<evidence type="ECO:0000256" key="1">
    <source>
        <dbReference type="ARBA" id="ARBA00001966"/>
    </source>
</evidence>
<sequence>MRYTHPEPAPSTVRVWPVFLPFAGCPHRCLFCAQDKQTGRTATDLDAILHALESDLRDALDQGRGPYELAFYGGTFTALPTPYPETFLSLAARFREAGLVTRVRCSTRPDCVAPDTLSRLRALGLDLVELGIQSFDDLALEASGRGYSGEAAKKGCALVREAGLALGIQLLPGLPGDRPGLFREDIRLAADLEPETARLYPCLVVRGTPLARAWERGEYVPWTTERAVTELAEALRVLWARRVRVIRMGLAPEETLDESVLAGPHHPALGQSARGLALLSLVREKVRELGGKPVSLTVPRRYSGELYGHAGELKPAYFELGLPETAVRFADGPDFVLRRA</sequence>
<dbReference type="GO" id="GO:0046872">
    <property type="term" value="F:metal ion binding"/>
    <property type="evidence" value="ECO:0007669"/>
    <property type="project" value="UniProtKB-KW"/>
</dbReference>
<organism evidence="9 11">
    <name type="scientific">Pseudodesulfovibrio indicus</name>
    <dbReference type="NCBI Taxonomy" id="1716143"/>
    <lineage>
        <taxon>Bacteria</taxon>
        <taxon>Pseudomonadati</taxon>
        <taxon>Thermodesulfobacteriota</taxon>
        <taxon>Desulfovibrionia</taxon>
        <taxon>Desulfovibrionales</taxon>
        <taxon>Desulfovibrionaceae</taxon>
    </lineage>
</organism>
<keyword evidence="2" id="KW-0004">4Fe-4S</keyword>
<dbReference type="SUPFAM" id="SSF102114">
    <property type="entry name" value="Radical SAM enzymes"/>
    <property type="match status" value="1"/>
</dbReference>
<dbReference type="GO" id="GO:0002926">
    <property type="term" value="P:tRNA wobble base 5-methoxycarbonylmethyl-2-thiouridinylation"/>
    <property type="evidence" value="ECO:0007669"/>
    <property type="project" value="TreeGrafter"/>
</dbReference>
<keyword evidence="5" id="KW-0408">Iron</keyword>
<evidence type="ECO:0000313" key="8">
    <source>
        <dbReference type="EMBL" id="AMK10078.1"/>
    </source>
</evidence>
<feature type="domain" description="Radical SAM core" evidence="7">
    <location>
        <begin position="8"/>
        <end position="241"/>
    </location>
</feature>
<evidence type="ECO:0000256" key="3">
    <source>
        <dbReference type="ARBA" id="ARBA00022691"/>
    </source>
</evidence>
<dbReference type="GO" id="GO:0051539">
    <property type="term" value="F:4 iron, 4 sulfur cluster binding"/>
    <property type="evidence" value="ECO:0007669"/>
    <property type="project" value="UniProtKB-KW"/>
</dbReference>